<dbReference type="PANTHER" id="PTHR24356">
    <property type="entry name" value="SERINE/THREONINE-PROTEIN KINASE"/>
    <property type="match status" value="1"/>
</dbReference>
<evidence type="ECO:0000256" key="10">
    <source>
        <dbReference type="PROSITE-ProRule" id="PRU10141"/>
    </source>
</evidence>
<dbReference type="SUPFAM" id="SSF56112">
    <property type="entry name" value="Protein kinase-like (PK-like)"/>
    <property type="match status" value="1"/>
</dbReference>
<dbReference type="InterPro" id="IPR000719">
    <property type="entry name" value="Prot_kinase_dom"/>
</dbReference>
<comment type="caution">
    <text evidence="14">The sequence shown here is derived from an EMBL/GenBank/DDBJ whole genome shotgun (WGS) entry which is preliminary data.</text>
</comment>
<feature type="compositionally biased region" description="Low complexity" evidence="11">
    <location>
        <begin position="257"/>
        <end position="266"/>
    </location>
</feature>
<dbReference type="Gene3D" id="3.30.200.20">
    <property type="entry name" value="Phosphorylase Kinase, domain 1"/>
    <property type="match status" value="2"/>
</dbReference>
<evidence type="ECO:0000256" key="9">
    <source>
        <dbReference type="ARBA" id="ARBA00048679"/>
    </source>
</evidence>
<dbReference type="FunFam" id="3.30.200.20:FF:000109">
    <property type="entry name" value="Non-specific serine/threonine protein kinase"/>
    <property type="match status" value="1"/>
</dbReference>
<dbReference type="CDD" id="cd05600">
    <property type="entry name" value="STKc_Sid2p_like"/>
    <property type="match status" value="1"/>
</dbReference>
<feature type="compositionally biased region" description="Polar residues" evidence="11">
    <location>
        <begin position="480"/>
        <end position="490"/>
    </location>
</feature>
<dbReference type="SMART" id="SM00133">
    <property type="entry name" value="S_TK_X"/>
    <property type="match status" value="1"/>
</dbReference>
<feature type="compositionally biased region" description="Polar residues" evidence="11">
    <location>
        <begin position="28"/>
        <end position="40"/>
    </location>
</feature>
<dbReference type="GO" id="GO:0005816">
    <property type="term" value="C:spindle pole body"/>
    <property type="evidence" value="ECO:0007669"/>
    <property type="project" value="UniProtKB-ARBA"/>
</dbReference>
<dbReference type="SUPFAM" id="SSF57850">
    <property type="entry name" value="RING/U-box"/>
    <property type="match status" value="1"/>
</dbReference>
<evidence type="ECO:0000256" key="2">
    <source>
        <dbReference type="ARBA" id="ARBA00022527"/>
    </source>
</evidence>
<dbReference type="PANTHER" id="PTHR24356:SF417">
    <property type="entry name" value="CELL CYCLE PROTEIN KINASE DBF2-RELATED"/>
    <property type="match status" value="1"/>
</dbReference>
<keyword evidence="6 14" id="KW-0418">Kinase</keyword>
<keyword evidence="4" id="KW-0808">Transferase</keyword>
<sequence length="1023" mass="115555">MARNDNGATSWPQYTTDPDDPHAELTAPTLSSQRPFQQQLPPIYQNYHGLGGNTSAPLIPERNHPSVSMPLVPPTSNYPSGSSPLPFMGSNRRHFYPPATYSYEPYPVMNPSRSSPTRNVFDQPLVGQTLYNNGVSVQSYPFPMSAGYNNPPLFGSFNAGPSYSPPRSNQRTSVGPTARSARADTVRGPYARNREPVPGGRARDPRPPPQGPSQAREQTYPGFEQPLWISFPGPSRRSDRSTSPRASNRRNFERYSVDLSQSSTSSDAEEAAARAPPSNRTRHRPREVRPRPPGRQTFSDPNVSTARQINILKLSLNRHLPSALPEDASKTCDICQKDYATTLVAPSEDDENAVQLVCGHRFGEFCINQWPIMEDGNRDNFQLPAPPPPLQTRDNAMDRPGTPTEAFMSPQQTPQGSPSKHHQPPGAFDLPHVFENAMRLLPTMGSPSRTKPATPTLPNKLQLGDYSAPDSPSHAPGSPTRKSNQENTPLSGRPGLQKESSYLTHAAQSRQEPYRTREEGQQSTRYINGPQRLSPEELEKARKPAVKRLANVTQLYFLDYYYDLLTYVHSRQSRLSQFKAQNPPPPDTPEEEYNDALTQYLGRERANLRKRRTRLRQGDFQILTQVGQGGYGQVYLAQKKDSREVCALKVMSKKLLFKLDEVRHVLTERDILTTAKSEWLVRLLYAFQDDKSIYLAMEYVPGGDFRTLLNNTGVLHNRHARFYIAEMFSCIDSLHQLGYIHRDLKPENFLIDSTGHVKLTDFGLAAGILAPSKIESMRIKLESVSDVVSPFGRPIEDRSAAQRRENYRSLRERDVNYAKSIVGSPDYMAPEVLKGDEYDFTVDYWSLGCMLFEALAGYPPFAGATVDETWQNLKQWKKVLRKPVYEDPSYFLSKRTWDLIVRLVASKSTRFRNISEIHAHQYFAEVDWTRLREQKAPFVPELDSETDAGYFDDFGNEADMAKYKEVHEKQAALEAMQDRNVQMGKGLFVGFTFRHKKTADENGKPSSPRKPLPMVEENFGTIF</sequence>
<dbReference type="PROSITE" id="PS00107">
    <property type="entry name" value="PROTEIN_KINASE_ATP"/>
    <property type="match status" value="1"/>
</dbReference>
<keyword evidence="3" id="KW-0597">Phosphoprotein</keyword>
<feature type="compositionally biased region" description="Polar residues" evidence="11">
    <location>
        <begin position="159"/>
        <end position="175"/>
    </location>
</feature>
<feature type="region of interest" description="Disordered" evidence="11">
    <location>
        <begin position="159"/>
        <end position="304"/>
    </location>
</feature>
<evidence type="ECO:0000313" key="15">
    <source>
        <dbReference type="Proteomes" id="UP000596902"/>
    </source>
</evidence>
<accession>A0A8H7EBQ9</accession>
<dbReference type="EMBL" id="JAAABM010000018">
    <property type="protein sequence ID" value="KAF7672096.1"/>
    <property type="molecule type" value="Genomic_DNA"/>
</dbReference>
<dbReference type="Pfam" id="PF00433">
    <property type="entry name" value="Pkinase_C"/>
    <property type="match status" value="1"/>
</dbReference>
<feature type="domain" description="AGC-kinase C-terminal" evidence="13">
    <location>
        <begin position="924"/>
        <end position="1003"/>
    </location>
</feature>
<comment type="catalytic activity">
    <reaction evidence="8">
        <text>L-threonyl-[protein] + ATP = O-phospho-L-threonyl-[protein] + ADP + H(+)</text>
        <dbReference type="Rhea" id="RHEA:46608"/>
        <dbReference type="Rhea" id="RHEA-COMP:11060"/>
        <dbReference type="Rhea" id="RHEA-COMP:11605"/>
        <dbReference type="ChEBI" id="CHEBI:15378"/>
        <dbReference type="ChEBI" id="CHEBI:30013"/>
        <dbReference type="ChEBI" id="CHEBI:30616"/>
        <dbReference type="ChEBI" id="CHEBI:61977"/>
        <dbReference type="ChEBI" id="CHEBI:456216"/>
        <dbReference type="EC" id="2.7.11.1"/>
    </reaction>
</comment>
<dbReference type="Proteomes" id="UP000596902">
    <property type="component" value="Unassembled WGS sequence"/>
</dbReference>
<dbReference type="EC" id="2.7.11.1" evidence="1"/>
<evidence type="ECO:0000256" key="3">
    <source>
        <dbReference type="ARBA" id="ARBA00022553"/>
    </source>
</evidence>
<keyword evidence="15" id="KW-1185">Reference proteome</keyword>
<reference evidence="14" key="2">
    <citation type="submission" date="2020-08" db="EMBL/GenBank/DDBJ databases">
        <title>Draft Genome Sequence of Cumin Blight Pathogen Alternaria burnsii.</title>
        <authorList>
            <person name="Feng Z."/>
        </authorList>
    </citation>
    <scope>NUCLEOTIDE SEQUENCE</scope>
    <source>
        <strain evidence="14">CBS107.38</strain>
    </source>
</reference>
<dbReference type="SMART" id="SM00220">
    <property type="entry name" value="S_TKc"/>
    <property type="match status" value="1"/>
</dbReference>
<dbReference type="Gene3D" id="1.10.510.10">
    <property type="entry name" value="Transferase(Phosphotransferase) domain 1"/>
    <property type="match status" value="2"/>
</dbReference>
<feature type="binding site" evidence="10">
    <location>
        <position position="649"/>
    </location>
    <ligand>
        <name>ATP</name>
        <dbReference type="ChEBI" id="CHEBI:30616"/>
    </ligand>
</feature>
<evidence type="ECO:0000313" key="14">
    <source>
        <dbReference type="EMBL" id="KAF7672096.1"/>
    </source>
</evidence>
<keyword evidence="5 10" id="KW-0547">Nucleotide-binding</keyword>
<evidence type="ECO:0000256" key="5">
    <source>
        <dbReference type="ARBA" id="ARBA00022741"/>
    </source>
</evidence>
<dbReference type="GO" id="GO:0035556">
    <property type="term" value="P:intracellular signal transduction"/>
    <property type="evidence" value="ECO:0007669"/>
    <property type="project" value="TreeGrafter"/>
</dbReference>
<feature type="compositionally biased region" description="Polar residues" evidence="11">
    <location>
        <begin position="409"/>
        <end position="418"/>
    </location>
</feature>
<dbReference type="InterPro" id="IPR050236">
    <property type="entry name" value="Ser_Thr_kinase_AGC"/>
</dbReference>
<dbReference type="GeneID" id="62208220"/>
<dbReference type="InterPro" id="IPR017441">
    <property type="entry name" value="Protein_kinase_ATP_BS"/>
</dbReference>
<proteinExistence type="predicted"/>
<organism evidence="14 15">
    <name type="scientific">Alternaria burnsii</name>
    <dbReference type="NCBI Taxonomy" id="1187904"/>
    <lineage>
        <taxon>Eukaryota</taxon>
        <taxon>Fungi</taxon>
        <taxon>Dikarya</taxon>
        <taxon>Ascomycota</taxon>
        <taxon>Pezizomycotina</taxon>
        <taxon>Dothideomycetes</taxon>
        <taxon>Pleosporomycetidae</taxon>
        <taxon>Pleosporales</taxon>
        <taxon>Pleosporineae</taxon>
        <taxon>Pleosporaceae</taxon>
        <taxon>Alternaria</taxon>
        <taxon>Alternaria sect. Alternaria</taxon>
    </lineage>
</organism>
<dbReference type="Gene3D" id="3.30.40.10">
    <property type="entry name" value="Zinc/RING finger domain, C3HC4 (zinc finger)"/>
    <property type="match status" value="1"/>
</dbReference>
<feature type="region of interest" description="Disordered" evidence="11">
    <location>
        <begin position="1"/>
        <end position="43"/>
    </location>
</feature>
<dbReference type="InterPro" id="IPR008271">
    <property type="entry name" value="Ser/Thr_kinase_AS"/>
</dbReference>
<dbReference type="PROSITE" id="PS00108">
    <property type="entry name" value="PROTEIN_KINASE_ST"/>
    <property type="match status" value="1"/>
</dbReference>
<evidence type="ECO:0000259" key="12">
    <source>
        <dbReference type="PROSITE" id="PS50011"/>
    </source>
</evidence>
<dbReference type="GO" id="GO:0004674">
    <property type="term" value="F:protein serine/threonine kinase activity"/>
    <property type="evidence" value="ECO:0007669"/>
    <property type="project" value="UniProtKB-KW"/>
</dbReference>
<gene>
    <name evidence="14" type="ORF">GT037_009995</name>
</gene>
<feature type="region of interest" description="Disordered" evidence="11">
    <location>
        <begin position="442"/>
        <end position="539"/>
    </location>
</feature>
<feature type="compositionally biased region" description="Polar residues" evidence="11">
    <location>
        <begin position="1"/>
        <end position="16"/>
    </location>
</feature>
<dbReference type="GO" id="GO:0005524">
    <property type="term" value="F:ATP binding"/>
    <property type="evidence" value="ECO:0007669"/>
    <property type="project" value="UniProtKB-UniRule"/>
</dbReference>
<keyword evidence="7 10" id="KW-0067">ATP-binding</keyword>
<keyword evidence="2" id="KW-0723">Serine/threonine-protein kinase</keyword>
<evidence type="ECO:0000259" key="13">
    <source>
        <dbReference type="PROSITE" id="PS51285"/>
    </source>
</evidence>
<reference evidence="14" key="1">
    <citation type="submission" date="2020-01" db="EMBL/GenBank/DDBJ databases">
        <authorList>
            <person name="Feng Z.H.Z."/>
        </authorList>
    </citation>
    <scope>NUCLEOTIDE SEQUENCE</scope>
    <source>
        <strain evidence="14">CBS107.38</strain>
    </source>
</reference>
<evidence type="ECO:0000256" key="1">
    <source>
        <dbReference type="ARBA" id="ARBA00012513"/>
    </source>
</evidence>
<feature type="compositionally biased region" description="Polar residues" evidence="11">
    <location>
        <begin position="498"/>
        <end position="511"/>
    </location>
</feature>
<evidence type="ECO:0000256" key="11">
    <source>
        <dbReference type="SAM" id="MobiDB-lite"/>
    </source>
</evidence>
<feature type="compositionally biased region" description="Polar residues" evidence="11">
    <location>
        <begin position="445"/>
        <end position="459"/>
    </location>
</feature>
<evidence type="ECO:0000256" key="8">
    <source>
        <dbReference type="ARBA" id="ARBA00047899"/>
    </source>
</evidence>
<protein>
    <recommendedName>
        <fullName evidence="1">non-specific serine/threonine protein kinase</fullName>
        <ecNumber evidence="1">2.7.11.1</ecNumber>
    </recommendedName>
</protein>
<name>A0A8H7EBQ9_9PLEO</name>
<dbReference type="PROSITE" id="PS50011">
    <property type="entry name" value="PROTEIN_KINASE_DOM"/>
    <property type="match status" value="1"/>
</dbReference>
<dbReference type="InterPro" id="IPR013083">
    <property type="entry name" value="Znf_RING/FYVE/PHD"/>
</dbReference>
<dbReference type="AlphaFoldDB" id="A0A8H7EBQ9"/>
<evidence type="ECO:0000256" key="4">
    <source>
        <dbReference type="ARBA" id="ARBA00022679"/>
    </source>
</evidence>
<feature type="domain" description="Protein kinase" evidence="12">
    <location>
        <begin position="620"/>
        <end position="923"/>
    </location>
</feature>
<dbReference type="FunFam" id="1.10.510.10:FF:000319">
    <property type="entry name" value="Non-specific serine/threonine protein kinase"/>
    <property type="match status" value="1"/>
</dbReference>
<dbReference type="InterPro" id="IPR011009">
    <property type="entry name" value="Kinase-like_dom_sf"/>
</dbReference>
<dbReference type="Pfam" id="PF00069">
    <property type="entry name" value="Pkinase"/>
    <property type="match status" value="2"/>
</dbReference>
<dbReference type="RefSeq" id="XP_038782456.1">
    <property type="nucleotide sequence ID" value="XM_038935042.1"/>
</dbReference>
<comment type="catalytic activity">
    <reaction evidence="9">
        <text>L-seryl-[protein] + ATP = O-phospho-L-seryl-[protein] + ADP + H(+)</text>
        <dbReference type="Rhea" id="RHEA:17989"/>
        <dbReference type="Rhea" id="RHEA-COMP:9863"/>
        <dbReference type="Rhea" id="RHEA-COMP:11604"/>
        <dbReference type="ChEBI" id="CHEBI:15378"/>
        <dbReference type="ChEBI" id="CHEBI:29999"/>
        <dbReference type="ChEBI" id="CHEBI:30616"/>
        <dbReference type="ChEBI" id="CHEBI:83421"/>
        <dbReference type="ChEBI" id="CHEBI:456216"/>
        <dbReference type="EC" id="2.7.11.1"/>
    </reaction>
</comment>
<dbReference type="InterPro" id="IPR000961">
    <property type="entry name" value="AGC-kinase_C"/>
</dbReference>
<feature type="region of interest" description="Disordered" evidence="11">
    <location>
        <begin position="379"/>
        <end position="430"/>
    </location>
</feature>
<evidence type="ECO:0000256" key="6">
    <source>
        <dbReference type="ARBA" id="ARBA00022777"/>
    </source>
</evidence>
<dbReference type="FunFam" id="1.10.510.10:FF:000141">
    <property type="entry name" value="Non-specific serine/threonine protein kinase"/>
    <property type="match status" value="1"/>
</dbReference>
<evidence type="ECO:0000256" key="7">
    <source>
        <dbReference type="ARBA" id="ARBA00022840"/>
    </source>
</evidence>
<dbReference type="InterPro" id="IPR017892">
    <property type="entry name" value="Pkinase_C"/>
</dbReference>
<dbReference type="PROSITE" id="PS51285">
    <property type="entry name" value="AGC_KINASE_CTER"/>
    <property type="match status" value="1"/>
</dbReference>